<dbReference type="OrthoDB" id="449052at2759"/>
<evidence type="ECO:0000313" key="2">
    <source>
        <dbReference type="Proteomes" id="UP000054324"/>
    </source>
</evidence>
<sequence>MTSREVEVGFEPSTFGTLHRKGIIDFDEISAPLGVDQTDNTPSICSASRPCIKPRQRESTLIKTTPPQYATRRCLVLKPDRVRLHWTKFRQRPSNKKFETVVLFALALSQPLCWNIAIVFPSVSLFLSDTRDWSGSAADTTGGQISRYNTNVGQKHSLPPTNHPHFELVASPRTAHQRLSRCCDPHISTESHLLSATQLRNQVRLATYCTPTPEAPQKASYQLLLNFGQARFHEQSLDFFSTFAYTEWPSETGYFGLYLSNVHMHFLENAKLRFWGFGG</sequence>
<dbReference type="Proteomes" id="UP000054324">
    <property type="component" value="Unassembled WGS sequence"/>
</dbReference>
<evidence type="ECO:0000313" key="1">
    <source>
        <dbReference type="EMBL" id="KER33210.1"/>
    </source>
</evidence>
<gene>
    <name evidence="1" type="ORF">T265_12664</name>
</gene>
<dbReference type="EMBL" id="KL596627">
    <property type="protein sequence ID" value="KER33210.1"/>
    <property type="molecule type" value="Genomic_DNA"/>
</dbReference>
<dbReference type="RefSeq" id="XP_009163110.1">
    <property type="nucleotide sequence ID" value="XM_009164846.1"/>
</dbReference>
<accession>A0A075ABM0</accession>
<keyword evidence="2" id="KW-1185">Reference proteome</keyword>
<protein>
    <submittedName>
        <fullName evidence="1">Uncharacterized protein</fullName>
    </submittedName>
</protein>
<organism evidence="1 2">
    <name type="scientific">Opisthorchis viverrini</name>
    <name type="common">Southeast Asian liver fluke</name>
    <dbReference type="NCBI Taxonomy" id="6198"/>
    <lineage>
        <taxon>Eukaryota</taxon>
        <taxon>Metazoa</taxon>
        <taxon>Spiralia</taxon>
        <taxon>Lophotrochozoa</taxon>
        <taxon>Platyhelminthes</taxon>
        <taxon>Trematoda</taxon>
        <taxon>Digenea</taxon>
        <taxon>Opisthorchiida</taxon>
        <taxon>Opisthorchiata</taxon>
        <taxon>Opisthorchiidae</taxon>
        <taxon>Opisthorchis</taxon>
    </lineage>
</organism>
<reference evidence="1 2" key="1">
    <citation type="submission" date="2013-11" db="EMBL/GenBank/DDBJ databases">
        <title>Opisthorchis viverrini - life in the bile duct.</title>
        <authorList>
            <person name="Young N.D."/>
            <person name="Nagarajan N."/>
            <person name="Lin S.J."/>
            <person name="Korhonen P.K."/>
            <person name="Jex A.R."/>
            <person name="Hall R.S."/>
            <person name="Safavi-Hemami H."/>
            <person name="Kaewkong W."/>
            <person name="Bertrand D."/>
            <person name="Gao S."/>
            <person name="Seet Q."/>
            <person name="Wongkham S."/>
            <person name="Teh B.T."/>
            <person name="Wongkham C."/>
            <person name="Intapan P.M."/>
            <person name="Maleewong W."/>
            <person name="Yang X."/>
            <person name="Hu M."/>
            <person name="Wang Z."/>
            <person name="Hofmann A."/>
            <person name="Sternberg P.W."/>
            <person name="Tan P."/>
            <person name="Wang J."/>
            <person name="Gasser R.B."/>
        </authorList>
    </citation>
    <scope>NUCLEOTIDE SEQUENCE [LARGE SCALE GENOMIC DNA]</scope>
</reference>
<name>A0A075ABM0_OPIVI</name>
<proteinExistence type="predicted"/>
<dbReference type="KEGG" id="ovi:T265_12664"/>
<dbReference type="AlphaFoldDB" id="A0A075ABM0"/>
<dbReference type="GeneID" id="20326832"/>
<dbReference type="CTD" id="20326832"/>